<comment type="subcellular location">
    <subcellularLocation>
        <location evidence="1">Nucleus</location>
    </subcellularLocation>
</comment>
<dbReference type="InterPro" id="IPR002130">
    <property type="entry name" value="Cyclophilin-type_PPIase_dom"/>
</dbReference>
<dbReference type="Proteomes" id="UP000823046">
    <property type="component" value="Unassembled WGS sequence"/>
</dbReference>
<dbReference type="PROSITE" id="PS50072">
    <property type="entry name" value="CSA_PPIASE_2"/>
    <property type="match status" value="1"/>
</dbReference>
<feature type="region of interest" description="Disordered" evidence="4">
    <location>
        <begin position="204"/>
        <end position="224"/>
    </location>
</feature>
<evidence type="ECO:0000259" key="5">
    <source>
        <dbReference type="PROSITE" id="PS50072"/>
    </source>
</evidence>
<dbReference type="InterPro" id="IPR003613">
    <property type="entry name" value="Ubox_domain"/>
</dbReference>
<dbReference type="SUPFAM" id="SSF50891">
    <property type="entry name" value="Cyclophilin-like"/>
    <property type="match status" value="1"/>
</dbReference>
<reference evidence="7 8" key="1">
    <citation type="journal article" date="2020" name="bioRxiv">
        <title>Metabolic contributions of an alphaproteobacterial endosymbiont in the apicomplexan Cardiosporidium cionae.</title>
        <authorList>
            <person name="Hunter E.S."/>
            <person name="Paight C.J."/>
            <person name="Lane C.E."/>
        </authorList>
    </citation>
    <scope>NUCLEOTIDE SEQUENCE [LARGE SCALE GENOMIC DNA]</scope>
    <source>
        <strain evidence="7">ESH_2018</strain>
    </source>
</reference>
<proteinExistence type="inferred from homology"/>
<feature type="compositionally biased region" description="Polar residues" evidence="4">
    <location>
        <begin position="215"/>
        <end position="224"/>
    </location>
</feature>
<dbReference type="SMART" id="SM00504">
    <property type="entry name" value="Ubox"/>
    <property type="match status" value="1"/>
</dbReference>
<name>A0ABQ7J4W9_9APIC</name>
<feature type="domain" description="U-box" evidence="6">
    <location>
        <begin position="34"/>
        <end position="107"/>
    </location>
</feature>
<evidence type="ECO:0000256" key="4">
    <source>
        <dbReference type="SAM" id="MobiDB-lite"/>
    </source>
</evidence>
<accession>A0ABQ7J4W9</accession>
<dbReference type="InterPro" id="IPR026951">
    <property type="entry name" value="PPIL2_U-box_dom"/>
</dbReference>
<dbReference type="CDD" id="cd16663">
    <property type="entry name" value="RING-Ubox_PPIL2"/>
    <property type="match status" value="1"/>
</dbReference>
<sequence>MGKKRHSKDKLYIIPKEYAEDWGGFKSKQIPHFKALPFYCCGLSLLPFENPVCTKNGIVFDVNNISPFIKKHHRNPITGEDLKISDLLALHFHKNNEGQFHCPITFKVFNDHSYIIANGKSGHVYSFDAIDNLCRKPKCWKDLITGEPFTSHDLITIQNPRNLNSRKIEDFDFVKRGMEGEIISGNTSKEVPTIKKTDMMGRTHRKLLPQKKNPEISNANKSNDNVDISQKHHLYTTHRQAASFTSTVIESSCVTEFRDLTEREIMQTYYDRVKKEKRKGYVRLITSGGILNIQLHCDLAPLACDNFLRHCQSGYFEGTIFHRCIANFMIQGGDPLGTGRGGESAFEDGKPFNDEFHPHLVHKGIGILSMANNGKNTNKSQFFITFKSCEHLNNKHTVFGRVVGGIENLKAWETMKTIKFDKPKNPVMIEATVVFKNPFEEVKSVIELEKKEAEQKEQQQRKKNGDTWLGHNSAFTVASSHPQRFSDEVGKYIDESSKSTLNIQNDNSTCKQVQTKESKLYSDGNSENFSGIKKQKIGRPLLNFSSW</sequence>
<dbReference type="InterPro" id="IPR044666">
    <property type="entry name" value="Cyclophilin_A-like"/>
</dbReference>
<evidence type="ECO:0000259" key="6">
    <source>
        <dbReference type="PROSITE" id="PS51698"/>
    </source>
</evidence>
<dbReference type="SUPFAM" id="SSF57850">
    <property type="entry name" value="RING/U-box"/>
    <property type="match status" value="1"/>
</dbReference>
<evidence type="ECO:0000313" key="7">
    <source>
        <dbReference type="EMBL" id="KAF8819021.1"/>
    </source>
</evidence>
<dbReference type="PROSITE" id="PS51698">
    <property type="entry name" value="U_BOX"/>
    <property type="match status" value="1"/>
</dbReference>
<keyword evidence="3" id="KW-0539">Nucleus</keyword>
<dbReference type="PRINTS" id="PR00153">
    <property type="entry name" value="CSAPPISMRASE"/>
</dbReference>
<dbReference type="Gene3D" id="3.30.40.10">
    <property type="entry name" value="Zinc/RING finger domain, C3HC4 (zinc finger)"/>
    <property type="match status" value="2"/>
</dbReference>
<comment type="similarity">
    <text evidence="2">Belongs to the cyclophilin-type PPIase family. PPIL2 subfamily.</text>
</comment>
<organism evidence="7 8">
    <name type="scientific">Cardiosporidium cionae</name>
    <dbReference type="NCBI Taxonomy" id="476202"/>
    <lineage>
        <taxon>Eukaryota</taxon>
        <taxon>Sar</taxon>
        <taxon>Alveolata</taxon>
        <taxon>Apicomplexa</taxon>
        <taxon>Aconoidasida</taxon>
        <taxon>Nephromycida</taxon>
        <taxon>Cardiosporidium</taxon>
    </lineage>
</organism>
<evidence type="ECO:0000256" key="2">
    <source>
        <dbReference type="ARBA" id="ARBA00007930"/>
    </source>
</evidence>
<dbReference type="GO" id="GO:0016853">
    <property type="term" value="F:isomerase activity"/>
    <property type="evidence" value="ECO:0007669"/>
    <property type="project" value="UniProtKB-KW"/>
</dbReference>
<feature type="domain" description="PPIase cyclophilin-type" evidence="5">
    <location>
        <begin position="289"/>
        <end position="434"/>
    </location>
</feature>
<comment type="caution">
    <text evidence="7">The sequence shown here is derived from an EMBL/GenBank/DDBJ whole genome shotgun (WGS) entry which is preliminary data.</text>
</comment>
<gene>
    <name evidence="7" type="ORF">IE077_000249</name>
</gene>
<dbReference type="Gene3D" id="2.40.100.10">
    <property type="entry name" value="Cyclophilin-like"/>
    <property type="match status" value="1"/>
</dbReference>
<dbReference type="PANTHER" id="PTHR45625:SF1">
    <property type="entry name" value="RING-TYPE E3 UBIQUITIN-PROTEIN LIGASE PPIL2"/>
    <property type="match status" value="1"/>
</dbReference>
<keyword evidence="7" id="KW-0413">Isomerase</keyword>
<dbReference type="EMBL" id="JADAQX010001026">
    <property type="protein sequence ID" value="KAF8819021.1"/>
    <property type="molecule type" value="Genomic_DNA"/>
</dbReference>
<dbReference type="Pfam" id="PF00160">
    <property type="entry name" value="Pro_isomerase"/>
    <property type="match status" value="1"/>
</dbReference>
<protein>
    <submittedName>
        <fullName evidence="7">Peptidyl-prolyl cis-trans isomerase, cyclophilin-type domain-containing protein</fullName>
    </submittedName>
</protein>
<dbReference type="Pfam" id="PF04641">
    <property type="entry name" value="Rtf2"/>
    <property type="match status" value="1"/>
</dbReference>
<dbReference type="InterPro" id="IPR029000">
    <property type="entry name" value="Cyclophilin-like_dom_sf"/>
</dbReference>
<evidence type="ECO:0000256" key="3">
    <source>
        <dbReference type="ARBA" id="ARBA00023242"/>
    </source>
</evidence>
<evidence type="ECO:0000313" key="8">
    <source>
        <dbReference type="Proteomes" id="UP000823046"/>
    </source>
</evidence>
<evidence type="ECO:0000256" key="1">
    <source>
        <dbReference type="ARBA" id="ARBA00004123"/>
    </source>
</evidence>
<dbReference type="InterPro" id="IPR013083">
    <property type="entry name" value="Znf_RING/FYVE/PHD"/>
</dbReference>
<dbReference type="PANTHER" id="PTHR45625">
    <property type="entry name" value="PEPTIDYL-PROLYL CIS-TRANS ISOMERASE-RELATED"/>
    <property type="match status" value="1"/>
</dbReference>
<keyword evidence="8" id="KW-1185">Reference proteome</keyword>